<sequence>MRLMDEMPTSDAGWVQEALYGCTDVICIDDTPDVMHNLHVHPVDRPDAVGLVEITQLGLYEEDEPT</sequence>
<dbReference type="Pfam" id="PF23720">
    <property type="entry name" value="DUF7161"/>
    <property type="match status" value="1"/>
</dbReference>
<protein>
    <submittedName>
        <fullName evidence="1">Uncharacterized protein</fullName>
    </submittedName>
</protein>
<name>A0A3E2MXR1_MYCMR</name>
<dbReference type="EMBL" id="PEDF01000060">
    <property type="protein sequence ID" value="RFZ42951.1"/>
    <property type="molecule type" value="Genomic_DNA"/>
</dbReference>
<dbReference type="AlphaFoldDB" id="A0A3E2MXR1"/>
<comment type="caution">
    <text evidence="1">The sequence shown here is derived from an EMBL/GenBank/DDBJ whole genome shotgun (WGS) entry which is preliminary data.</text>
</comment>
<dbReference type="Proteomes" id="UP000257451">
    <property type="component" value="Unassembled WGS sequence"/>
</dbReference>
<proteinExistence type="predicted"/>
<accession>A0A3E2MXR1</accession>
<evidence type="ECO:0000313" key="1">
    <source>
        <dbReference type="EMBL" id="RFZ42951.1"/>
    </source>
</evidence>
<gene>
    <name evidence="1" type="ORF">DAVIS_02043</name>
</gene>
<evidence type="ECO:0000313" key="2">
    <source>
        <dbReference type="Proteomes" id="UP000257451"/>
    </source>
</evidence>
<dbReference type="InterPro" id="IPR055585">
    <property type="entry name" value="DUF7161"/>
</dbReference>
<organism evidence="1 2">
    <name type="scientific">Mycobacterium marinum</name>
    <dbReference type="NCBI Taxonomy" id="1781"/>
    <lineage>
        <taxon>Bacteria</taxon>
        <taxon>Bacillati</taxon>
        <taxon>Actinomycetota</taxon>
        <taxon>Actinomycetes</taxon>
        <taxon>Mycobacteriales</taxon>
        <taxon>Mycobacteriaceae</taxon>
        <taxon>Mycobacterium</taxon>
        <taxon>Mycobacterium ulcerans group</taxon>
    </lineage>
</organism>
<reference evidence="1 2" key="1">
    <citation type="journal article" date="2018" name="Sci. Rep.">
        <title>Extensive genomic diversity among Mycobacterium marinum strains revealed by whole genome sequencing.</title>
        <authorList>
            <person name="Das S."/>
            <person name="Pettersson B.M."/>
            <person name="Behra P.R."/>
            <person name="Mallick A."/>
            <person name="Cheramie M."/>
            <person name="Ramesh M."/>
            <person name="Shirreff L."/>
            <person name="DuCote T."/>
            <person name="Dasgupta S."/>
            <person name="Ennis D.G."/>
            <person name="Kirsebom L.A."/>
        </authorList>
    </citation>
    <scope>NUCLEOTIDE SEQUENCE [LARGE SCALE GENOMIC DNA]</scope>
    <source>
        <strain evidence="1 2">Davis1</strain>
    </source>
</reference>